<dbReference type="AlphaFoldDB" id="A0A9X9A096"/>
<reference evidence="1 2" key="1">
    <citation type="journal article" date="2019" name="Environ. Microbiol.">
        <title>An active ?-lactamase is a part of an orchestrated cell wall stress resistance network of Bacillus subtilis and related rhizosphere species.</title>
        <authorList>
            <person name="Bucher T."/>
            <person name="Keren-Paz A."/>
            <person name="Hausser J."/>
            <person name="Olender T."/>
            <person name="Cytryn E."/>
            <person name="Kolodkin-Gal I."/>
        </authorList>
    </citation>
    <scope>NUCLEOTIDE SEQUENCE [LARGE SCALE GENOMIC DNA]</scope>
    <source>
        <strain evidence="1 2">I32</strain>
    </source>
</reference>
<organism evidence="1 2">
    <name type="scientific">Bacillus cereus</name>
    <dbReference type="NCBI Taxonomy" id="1396"/>
    <lineage>
        <taxon>Bacteria</taxon>
        <taxon>Bacillati</taxon>
        <taxon>Bacillota</taxon>
        <taxon>Bacilli</taxon>
        <taxon>Bacillales</taxon>
        <taxon>Bacillaceae</taxon>
        <taxon>Bacillus</taxon>
        <taxon>Bacillus cereus group</taxon>
    </lineage>
</organism>
<feature type="non-terminal residue" evidence="1">
    <location>
        <position position="31"/>
    </location>
</feature>
<evidence type="ECO:0000313" key="2">
    <source>
        <dbReference type="Proteomes" id="UP000308444"/>
    </source>
</evidence>
<sequence length="31" mass="3648">MINVEKLSTYELYSSVDENEIKKIEEEMGLI</sequence>
<accession>A0A9X9A096</accession>
<dbReference type="Proteomes" id="UP000308444">
    <property type="component" value="Unassembled WGS sequence"/>
</dbReference>
<protein>
    <submittedName>
        <fullName evidence="1">SMI1/KNR4 family protein</fullName>
    </submittedName>
</protein>
<comment type="caution">
    <text evidence="1">The sequence shown here is derived from an EMBL/GenBank/DDBJ whole genome shotgun (WGS) entry which is preliminary data.</text>
</comment>
<gene>
    <name evidence="1" type="ORF">FC695_38985</name>
</gene>
<proteinExistence type="predicted"/>
<evidence type="ECO:0000313" key="1">
    <source>
        <dbReference type="EMBL" id="TKI87250.1"/>
    </source>
</evidence>
<name>A0A9X9A096_BACCE</name>
<dbReference type="EMBL" id="SZOH01004260">
    <property type="protein sequence ID" value="TKI87250.1"/>
    <property type="molecule type" value="Genomic_DNA"/>
</dbReference>